<keyword evidence="4" id="KW-1185">Reference proteome</keyword>
<proteinExistence type="predicted"/>
<feature type="region of interest" description="Disordered" evidence="1">
    <location>
        <begin position="221"/>
        <end position="254"/>
    </location>
</feature>
<evidence type="ECO:0000256" key="1">
    <source>
        <dbReference type="SAM" id="MobiDB-lite"/>
    </source>
</evidence>
<accession>A0ABT7WFK8</accession>
<dbReference type="EMBL" id="JAUDUY010000004">
    <property type="protein sequence ID" value="MDM9631658.1"/>
    <property type="molecule type" value="Genomic_DNA"/>
</dbReference>
<dbReference type="RefSeq" id="WP_289725023.1">
    <property type="nucleotide sequence ID" value="NZ_JAUDUY010000004.1"/>
</dbReference>
<organism evidence="3 4">
    <name type="scientific">Robiginitalea aurantiaca</name>
    <dbReference type="NCBI Taxonomy" id="3056915"/>
    <lineage>
        <taxon>Bacteria</taxon>
        <taxon>Pseudomonadati</taxon>
        <taxon>Bacteroidota</taxon>
        <taxon>Flavobacteriia</taxon>
        <taxon>Flavobacteriales</taxon>
        <taxon>Flavobacteriaceae</taxon>
        <taxon>Robiginitalea</taxon>
    </lineage>
</organism>
<sequence length="254" mass="29106">MQPIFMFDGSFTGYLTAVSRGQSEGYAHLKFSGAEDQNTLQLFGPDSRIETDNTKAKRIWNELGFKGTEVQKRVYYCFLHKNKDLLSDVYRYIIRQLNPELHSTAVPENAMNAELSTATREVSKEKLTLEQRMQFQQTDDGIWFAEISAEHHVLPLLSRFCRSRFHSDPWVVVDRRRNQALSAMAGGLFLSSAEQFDRPNRASTAYGNLEKQRKYTLQKIKPGVRSKEASSSGGRTQMLGRNKKWAQEIEQQAV</sequence>
<reference evidence="3" key="1">
    <citation type="submission" date="2023-06" db="EMBL/GenBank/DDBJ databases">
        <title>Robiginitalea aurantiacus sp. nov. and Algoriphagus sediminis sp. nov., isolated from coastal sediment.</title>
        <authorList>
            <person name="Zhou Z.Y."/>
            <person name="An J."/>
            <person name="Jia Y.W."/>
            <person name="Du Z.J."/>
        </authorList>
    </citation>
    <scope>NUCLEOTIDE SEQUENCE</scope>
    <source>
        <strain evidence="3">M39</strain>
    </source>
</reference>
<evidence type="ECO:0000259" key="2">
    <source>
        <dbReference type="Pfam" id="PF13566"/>
    </source>
</evidence>
<gene>
    <name evidence="3" type="ORF">QU605_09265</name>
</gene>
<protein>
    <submittedName>
        <fullName evidence="3">DUF4130 domain-containing protein</fullName>
    </submittedName>
</protein>
<dbReference type="Proteomes" id="UP001174839">
    <property type="component" value="Unassembled WGS sequence"/>
</dbReference>
<comment type="caution">
    <text evidence="3">The sequence shown here is derived from an EMBL/GenBank/DDBJ whole genome shotgun (WGS) entry which is preliminary data.</text>
</comment>
<feature type="domain" description="DUF4130" evidence="2">
    <location>
        <begin position="89"/>
        <end position="190"/>
    </location>
</feature>
<dbReference type="InterPro" id="IPR025404">
    <property type="entry name" value="DUF4130"/>
</dbReference>
<evidence type="ECO:0000313" key="3">
    <source>
        <dbReference type="EMBL" id="MDM9631658.1"/>
    </source>
</evidence>
<dbReference type="Pfam" id="PF13566">
    <property type="entry name" value="DUF4130"/>
    <property type="match status" value="1"/>
</dbReference>
<evidence type="ECO:0000313" key="4">
    <source>
        <dbReference type="Proteomes" id="UP001174839"/>
    </source>
</evidence>
<name>A0ABT7WFK8_9FLAO</name>